<dbReference type="PANTHER" id="PTHR11895">
    <property type="entry name" value="TRANSAMIDASE"/>
    <property type="match status" value="1"/>
</dbReference>
<dbReference type="PROSITE" id="PS00571">
    <property type="entry name" value="AMIDASES"/>
    <property type="match status" value="1"/>
</dbReference>
<keyword evidence="4" id="KW-1185">Reference proteome</keyword>
<dbReference type="Proteomes" id="UP000800092">
    <property type="component" value="Unassembled WGS sequence"/>
</dbReference>
<evidence type="ECO:0000259" key="2">
    <source>
        <dbReference type="Pfam" id="PF01425"/>
    </source>
</evidence>
<evidence type="ECO:0000256" key="1">
    <source>
        <dbReference type="ARBA" id="ARBA00009199"/>
    </source>
</evidence>
<proteinExistence type="inferred from homology"/>
<dbReference type="GO" id="GO:0003824">
    <property type="term" value="F:catalytic activity"/>
    <property type="evidence" value="ECO:0007669"/>
    <property type="project" value="InterPro"/>
</dbReference>
<dbReference type="InterPro" id="IPR036928">
    <property type="entry name" value="AS_sf"/>
</dbReference>
<dbReference type="InterPro" id="IPR023631">
    <property type="entry name" value="Amidase_dom"/>
</dbReference>
<feature type="domain" description="Amidase" evidence="2">
    <location>
        <begin position="92"/>
        <end position="522"/>
    </location>
</feature>
<dbReference type="InterPro" id="IPR020556">
    <property type="entry name" value="Amidase_CS"/>
</dbReference>
<dbReference type="PANTHER" id="PTHR11895:SF83">
    <property type="entry name" value="AMIDASE"/>
    <property type="match status" value="1"/>
</dbReference>
<evidence type="ECO:0000313" key="4">
    <source>
        <dbReference type="Proteomes" id="UP000800092"/>
    </source>
</evidence>
<name>A0A6A6H4B0_VIRVR</name>
<accession>A0A6A6H4B0</accession>
<gene>
    <name evidence="3" type="ORF">EV356DRAFT_488161</name>
</gene>
<comment type="similarity">
    <text evidence="1">Belongs to the amidase family.</text>
</comment>
<dbReference type="Gene3D" id="3.90.1300.10">
    <property type="entry name" value="Amidase signature (AS) domain"/>
    <property type="match status" value="1"/>
</dbReference>
<dbReference type="Pfam" id="PF01425">
    <property type="entry name" value="Amidase"/>
    <property type="match status" value="1"/>
</dbReference>
<dbReference type="AlphaFoldDB" id="A0A6A6H4B0"/>
<dbReference type="SUPFAM" id="SSF75304">
    <property type="entry name" value="Amidase signature (AS) enzymes"/>
    <property type="match status" value="1"/>
</dbReference>
<evidence type="ECO:0000313" key="3">
    <source>
        <dbReference type="EMBL" id="KAF2232719.1"/>
    </source>
</evidence>
<dbReference type="EMBL" id="ML991813">
    <property type="protein sequence ID" value="KAF2232719.1"/>
    <property type="molecule type" value="Genomic_DNA"/>
</dbReference>
<sequence length="538" mass="58397">MSNPMLSVLPKYNNPVTTDILQSTCRDLGIQLQDHEKEDYRRLLATYHEVAEDIMAMEDYLPQVDLNRFPREEVYQPSPEENRHNAWAVKCSIKDQEASRDNQLLSGKTVAIKDMIAIKDIPMTYGTDSFTNYVPDIDATVVSRILEAGGEIVGKSTCENLCHDGLSHSAASGIVENPYAKGYNAGGSSSGSAVLVALKEVDFAIGADQGGSIRIPSANCGIVGLKPTFGLVPYTGCGSGEPTHDHVGPMTNSVADNARVLQAIAGPDGLDDRCTYLSTPPKYADNLLEMPNMAKNLHGWKIGIISESLTSPVLDPRVKATFLHAASQLTTLGATLEHVSIPLHSKGPLIWAGISRPGGHLNRHPGPFGRRTHALLGLDAVLGQPFTQDAWDKMYVASHTVHLNGAYALRRFPRLYAKSANLSRALRDAYDEALKTYDVLLTPTLPFLARSHPREGAGPVESVERQLGLTGNTCPFNATGHPALALPVGMLEVEEGPGVGKEGVKLPTSMQIVGPWWGEEKVYRVAYAWELTNDWKSM</sequence>
<reference evidence="3" key="1">
    <citation type="journal article" date="2020" name="Stud. Mycol.">
        <title>101 Dothideomycetes genomes: a test case for predicting lifestyles and emergence of pathogens.</title>
        <authorList>
            <person name="Haridas S."/>
            <person name="Albert R."/>
            <person name="Binder M."/>
            <person name="Bloem J."/>
            <person name="Labutti K."/>
            <person name="Salamov A."/>
            <person name="Andreopoulos B."/>
            <person name="Baker S."/>
            <person name="Barry K."/>
            <person name="Bills G."/>
            <person name="Bluhm B."/>
            <person name="Cannon C."/>
            <person name="Castanera R."/>
            <person name="Culley D."/>
            <person name="Daum C."/>
            <person name="Ezra D."/>
            <person name="Gonzalez J."/>
            <person name="Henrissat B."/>
            <person name="Kuo A."/>
            <person name="Liang C."/>
            <person name="Lipzen A."/>
            <person name="Lutzoni F."/>
            <person name="Magnuson J."/>
            <person name="Mondo S."/>
            <person name="Nolan M."/>
            <person name="Ohm R."/>
            <person name="Pangilinan J."/>
            <person name="Park H.-J."/>
            <person name="Ramirez L."/>
            <person name="Alfaro M."/>
            <person name="Sun H."/>
            <person name="Tritt A."/>
            <person name="Yoshinaga Y."/>
            <person name="Zwiers L.-H."/>
            <person name="Turgeon B."/>
            <person name="Goodwin S."/>
            <person name="Spatafora J."/>
            <person name="Crous P."/>
            <person name="Grigoriev I."/>
        </authorList>
    </citation>
    <scope>NUCLEOTIDE SEQUENCE</scope>
    <source>
        <strain evidence="3">Tuck. ex Michener</strain>
    </source>
</reference>
<dbReference type="InterPro" id="IPR000120">
    <property type="entry name" value="Amidase"/>
</dbReference>
<protein>
    <submittedName>
        <fullName evidence="3">Amidase signature enzyme</fullName>
    </submittedName>
</protein>
<organism evidence="3 4">
    <name type="scientific">Viridothelium virens</name>
    <name type="common">Speckled blister lichen</name>
    <name type="synonym">Trypethelium virens</name>
    <dbReference type="NCBI Taxonomy" id="1048519"/>
    <lineage>
        <taxon>Eukaryota</taxon>
        <taxon>Fungi</taxon>
        <taxon>Dikarya</taxon>
        <taxon>Ascomycota</taxon>
        <taxon>Pezizomycotina</taxon>
        <taxon>Dothideomycetes</taxon>
        <taxon>Dothideomycetes incertae sedis</taxon>
        <taxon>Trypetheliales</taxon>
        <taxon>Trypetheliaceae</taxon>
        <taxon>Viridothelium</taxon>
    </lineage>
</organism>
<dbReference type="OrthoDB" id="1879366at2759"/>